<comment type="caution">
    <text evidence="1">The sequence shown here is derived from an EMBL/GenBank/DDBJ whole genome shotgun (WGS) entry which is preliminary data.</text>
</comment>
<reference evidence="2" key="1">
    <citation type="journal article" date="2023" name="G3 (Bethesda)">
        <title>Genome assembly and association tests identify interacting loci associated with vigor, precocity, and sex in interspecific pistachio rootstocks.</title>
        <authorList>
            <person name="Palmer W."/>
            <person name="Jacygrad E."/>
            <person name="Sagayaradj S."/>
            <person name="Cavanaugh K."/>
            <person name="Han R."/>
            <person name="Bertier L."/>
            <person name="Beede B."/>
            <person name="Kafkas S."/>
            <person name="Golino D."/>
            <person name="Preece J."/>
            <person name="Michelmore R."/>
        </authorList>
    </citation>
    <scope>NUCLEOTIDE SEQUENCE [LARGE SCALE GENOMIC DNA]</scope>
</reference>
<dbReference type="EMBL" id="CM047745">
    <property type="protein sequence ID" value="KAJ0024923.1"/>
    <property type="molecule type" value="Genomic_DNA"/>
</dbReference>
<keyword evidence="2" id="KW-1185">Reference proteome</keyword>
<evidence type="ECO:0000313" key="1">
    <source>
        <dbReference type="EMBL" id="KAJ0024923.1"/>
    </source>
</evidence>
<proteinExistence type="predicted"/>
<name>A0ACC0XVX9_9ROSI</name>
<dbReference type="Proteomes" id="UP001163603">
    <property type="component" value="Chromosome 10"/>
</dbReference>
<accession>A0ACC0XVX9</accession>
<organism evidence="1 2">
    <name type="scientific">Pistacia integerrima</name>
    <dbReference type="NCBI Taxonomy" id="434235"/>
    <lineage>
        <taxon>Eukaryota</taxon>
        <taxon>Viridiplantae</taxon>
        <taxon>Streptophyta</taxon>
        <taxon>Embryophyta</taxon>
        <taxon>Tracheophyta</taxon>
        <taxon>Spermatophyta</taxon>
        <taxon>Magnoliopsida</taxon>
        <taxon>eudicotyledons</taxon>
        <taxon>Gunneridae</taxon>
        <taxon>Pentapetalae</taxon>
        <taxon>rosids</taxon>
        <taxon>malvids</taxon>
        <taxon>Sapindales</taxon>
        <taxon>Anacardiaceae</taxon>
        <taxon>Pistacia</taxon>
    </lineage>
</organism>
<protein>
    <submittedName>
        <fullName evidence="1">Uncharacterized protein</fullName>
    </submittedName>
</protein>
<sequence length="364" mass="40790">MSVATKLQSSAKLVSEPRAILGPTGNRVRASEDPKRKTEVVKKPQRRKKPVPKIPEQVVRNNGSVDSACSSDSSSSSASSAKKMESSRRTEMVKRNEVKNAKVVPDGSAEIAENSPPIPGPIKRCDWITPNSGQNGIYISSEQQSSICSPYLNGGVNCDPLYTSFHDEEWGVPVYDDQKLFELLVFSQALAELSWPVILNKTDIFRKLFENFDISSIAQFTEKKLLSLKVNGSLVLSEPKLRAVVENAKLVLKVQREFGSFSNYCWNFVNHLPVRNGFRYARQVPVKTPKAELISKDLMQRGFRCVGPTVVYSFMQVSGIVNDHLLTCFRYQECNADAKKDLKPRIEETKELNKTLEKTCLSHD</sequence>
<gene>
    <name evidence="1" type="ORF">Pint_08913</name>
</gene>
<evidence type="ECO:0000313" key="2">
    <source>
        <dbReference type="Proteomes" id="UP001163603"/>
    </source>
</evidence>